<dbReference type="GO" id="GO:0043565">
    <property type="term" value="F:sequence-specific DNA binding"/>
    <property type="evidence" value="ECO:0007669"/>
    <property type="project" value="InterPro"/>
</dbReference>
<reference evidence="8" key="1">
    <citation type="submission" date="2018-09" db="EMBL/GenBank/DDBJ databases">
        <authorList>
            <person name="Livingstone P.G."/>
            <person name="Whitworth D.E."/>
        </authorList>
    </citation>
    <scope>NUCLEOTIDE SEQUENCE [LARGE SCALE GENOMIC DNA]</scope>
    <source>
        <strain evidence="8">CA040B</strain>
    </source>
</reference>
<dbReference type="PRINTS" id="PR01590">
    <property type="entry name" value="HTHFIS"/>
</dbReference>
<dbReference type="Pfam" id="PF02830">
    <property type="entry name" value="V4R"/>
    <property type="match status" value="1"/>
</dbReference>
<sequence>MAGLEDLDLRELLAFEPKGGVIHFAGQRALLMDPVALGLLRGELIGMMGMTAARGIFTRLGYAHGWRTAEAMRTAVPWTDESHWRRAGGRLHTLMGQVRVERIERTDQDGPEPFAEAQWRDSYEAEQHLLHLGQADQPVCWSLTGFASGYLSYCNGKPIYCAELKCVGKGDAACHIVGRPAEEWSTECTEVMRFYETQCMEGVLGQVTEALRQAERKLRAKRQSLARVSGVTEDPAGMVARAEAMQRVLNLARRSAKVDTTILVTGESGVGKERIARLIHDESGRAHKAFIAVNCAAVTESLLESELFGHAKGAFTGATHDRPGLFEAAHGGTLFLDEVGEVPPAMQAKLLRVLQEREVRRVGENLNRKVDVRVVAATNRELSDEVRLGRFRQDLFYRLRVIELRIPPLRERKEDILPLARLLLAEAGERLGRRVGGLSPDAADQLLRYAWPGNVRELGNAIERAVVLCEGPRVEREDLPEEVRAAPPSLVPGGNPRRLEDMEKEYILAVLAQNGGNRSRTAEQLDIGVATLYRKLKQYGHPEAAH</sequence>
<dbReference type="Gene3D" id="1.10.8.60">
    <property type="match status" value="1"/>
</dbReference>
<dbReference type="InterPro" id="IPR003593">
    <property type="entry name" value="AAA+_ATPase"/>
</dbReference>
<dbReference type="GO" id="GO:0006355">
    <property type="term" value="P:regulation of DNA-templated transcription"/>
    <property type="evidence" value="ECO:0007669"/>
    <property type="project" value="InterPro"/>
</dbReference>
<evidence type="ECO:0000259" key="6">
    <source>
        <dbReference type="PROSITE" id="PS50045"/>
    </source>
</evidence>
<evidence type="ECO:0000256" key="5">
    <source>
        <dbReference type="ARBA" id="ARBA00023163"/>
    </source>
</evidence>
<dbReference type="InterPro" id="IPR024096">
    <property type="entry name" value="NO_sig/Golgi_transp_ligand-bd"/>
</dbReference>
<dbReference type="InterPro" id="IPR027417">
    <property type="entry name" value="P-loop_NTPase"/>
</dbReference>
<accession>A0A3A8MVG4</accession>
<dbReference type="PROSITE" id="PS00675">
    <property type="entry name" value="SIGMA54_INTERACT_1"/>
    <property type="match status" value="1"/>
</dbReference>
<dbReference type="Pfam" id="PF06505">
    <property type="entry name" value="XylR_N"/>
    <property type="match status" value="1"/>
</dbReference>
<dbReference type="SMART" id="SM00989">
    <property type="entry name" value="V4R"/>
    <property type="match status" value="1"/>
</dbReference>
<keyword evidence="3" id="KW-0805">Transcription regulation</keyword>
<dbReference type="InterPro" id="IPR009057">
    <property type="entry name" value="Homeodomain-like_sf"/>
</dbReference>
<keyword evidence="5" id="KW-0804">Transcription</keyword>
<dbReference type="Pfam" id="PF02954">
    <property type="entry name" value="HTH_8"/>
    <property type="match status" value="1"/>
</dbReference>
<dbReference type="InterPro" id="IPR058031">
    <property type="entry name" value="AAA_lid_NorR"/>
</dbReference>
<dbReference type="SMART" id="SM00382">
    <property type="entry name" value="AAA"/>
    <property type="match status" value="1"/>
</dbReference>
<dbReference type="SUPFAM" id="SSF46689">
    <property type="entry name" value="Homeodomain-like"/>
    <property type="match status" value="1"/>
</dbReference>
<keyword evidence="8" id="KW-1185">Reference proteome</keyword>
<evidence type="ECO:0000256" key="4">
    <source>
        <dbReference type="ARBA" id="ARBA00023125"/>
    </source>
</evidence>
<dbReference type="InterPro" id="IPR002197">
    <property type="entry name" value="HTH_Fis"/>
</dbReference>
<dbReference type="PROSITE" id="PS50045">
    <property type="entry name" value="SIGMA54_INTERACT_4"/>
    <property type="match status" value="1"/>
</dbReference>
<dbReference type="InterPro" id="IPR002078">
    <property type="entry name" value="Sigma_54_int"/>
</dbReference>
<dbReference type="InterPro" id="IPR025943">
    <property type="entry name" value="Sigma_54_int_dom_ATP-bd_2"/>
</dbReference>
<dbReference type="FunFam" id="3.40.50.300:FF:000006">
    <property type="entry name" value="DNA-binding transcriptional regulator NtrC"/>
    <property type="match status" value="1"/>
</dbReference>
<evidence type="ECO:0000256" key="3">
    <source>
        <dbReference type="ARBA" id="ARBA00023015"/>
    </source>
</evidence>
<dbReference type="SUPFAM" id="SSF111126">
    <property type="entry name" value="Ligand-binding domain in the NO signalling and Golgi transport"/>
    <property type="match status" value="1"/>
</dbReference>
<dbReference type="Gene3D" id="3.40.50.300">
    <property type="entry name" value="P-loop containing nucleotide triphosphate hydrolases"/>
    <property type="match status" value="1"/>
</dbReference>
<dbReference type="PANTHER" id="PTHR32071:SF81">
    <property type="entry name" value="PROPIONATE CATABOLISM OPERON REGULATORY PROTEIN"/>
    <property type="match status" value="1"/>
</dbReference>
<gene>
    <name evidence="7" type="ORF">D7X12_38860</name>
</gene>
<evidence type="ECO:0000256" key="1">
    <source>
        <dbReference type="ARBA" id="ARBA00022741"/>
    </source>
</evidence>
<dbReference type="Gene3D" id="1.10.10.60">
    <property type="entry name" value="Homeodomain-like"/>
    <property type="match status" value="1"/>
</dbReference>
<dbReference type="EMBL" id="RAWG01000468">
    <property type="protein sequence ID" value="RKH30834.1"/>
    <property type="molecule type" value="Genomic_DNA"/>
</dbReference>
<comment type="caution">
    <text evidence="7">The sequence shown here is derived from an EMBL/GenBank/DDBJ whole genome shotgun (WGS) entry which is preliminary data.</text>
</comment>
<keyword evidence="4" id="KW-0238">DNA-binding</keyword>
<evidence type="ECO:0000313" key="7">
    <source>
        <dbReference type="EMBL" id="RKH30834.1"/>
    </source>
</evidence>
<dbReference type="Proteomes" id="UP000273405">
    <property type="component" value="Unassembled WGS sequence"/>
</dbReference>
<dbReference type="RefSeq" id="WP_120630206.1">
    <property type="nucleotide sequence ID" value="NZ_RAWG01000468.1"/>
</dbReference>
<dbReference type="Gene3D" id="3.30.1380.20">
    <property type="entry name" value="Trafficking protein particle complex subunit 3"/>
    <property type="match status" value="1"/>
</dbReference>
<dbReference type="Pfam" id="PF25601">
    <property type="entry name" value="AAA_lid_14"/>
    <property type="match status" value="1"/>
</dbReference>
<dbReference type="InterPro" id="IPR010523">
    <property type="entry name" value="XylR_N"/>
</dbReference>
<feature type="domain" description="Sigma-54 factor interaction" evidence="6">
    <location>
        <begin position="238"/>
        <end position="467"/>
    </location>
</feature>
<protein>
    <submittedName>
        <fullName evidence="7">Sigma-54-dependent Fis family transcriptional regulator</fullName>
    </submittedName>
</protein>
<dbReference type="GO" id="GO:0005524">
    <property type="term" value="F:ATP binding"/>
    <property type="evidence" value="ECO:0007669"/>
    <property type="project" value="UniProtKB-KW"/>
</dbReference>
<dbReference type="OrthoDB" id="9814761at2"/>
<organism evidence="7 8">
    <name type="scientific">Corallococcus sicarius</name>
    <dbReference type="NCBI Taxonomy" id="2316726"/>
    <lineage>
        <taxon>Bacteria</taxon>
        <taxon>Pseudomonadati</taxon>
        <taxon>Myxococcota</taxon>
        <taxon>Myxococcia</taxon>
        <taxon>Myxococcales</taxon>
        <taxon>Cystobacterineae</taxon>
        <taxon>Myxococcaceae</taxon>
        <taxon>Corallococcus</taxon>
    </lineage>
</organism>
<dbReference type="PROSITE" id="PS00688">
    <property type="entry name" value="SIGMA54_INTERACT_3"/>
    <property type="match status" value="1"/>
</dbReference>
<keyword evidence="2" id="KW-0067">ATP-binding</keyword>
<dbReference type="PANTHER" id="PTHR32071">
    <property type="entry name" value="TRANSCRIPTIONAL REGULATORY PROTEIN"/>
    <property type="match status" value="1"/>
</dbReference>
<dbReference type="InterPro" id="IPR025662">
    <property type="entry name" value="Sigma_54_int_dom_ATP-bd_1"/>
</dbReference>
<dbReference type="InterPro" id="IPR025944">
    <property type="entry name" value="Sigma_54_int_dom_CS"/>
</dbReference>
<name>A0A3A8MVG4_9BACT</name>
<dbReference type="AlphaFoldDB" id="A0A3A8MVG4"/>
<dbReference type="PROSITE" id="PS00676">
    <property type="entry name" value="SIGMA54_INTERACT_2"/>
    <property type="match status" value="1"/>
</dbReference>
<proteinExistence type="predicted"/>
<keyword evidence="1" id="KW-0547">Nucleotide-binding</keyword>
<dbReference type="Pfam" id="PF00158">
    <property type="entry name" value="Sigma54_activat"/>
    <property type="match status" value="1"/>
</dbReference>
<evidence type="ECO:0000256" key="2">
    <source>
        <dbReference type="ARBA" id="ARBA00022840"/>
    </source>
</evidence>
<dbReference type="InterPro" id="IPR004096">
    <property type="entry name" value="V4R"/>
</dbReference>
<evidence type="ECO:0000313" key="8">
    <source>
        <dbReference type="Proteomes" id="UP000273405"/>
    </source>
</evidence>
<dbReference type="SUPFAM" id="SSF52540">
    <property type="entry name" value="P-loop containing nucleoside triphosphate hydrolases"/>
    <property type="match status" value="1"/>
</dbReference>
<dbReference type="CDD" id="cd00009">
    <property type="entry name" value="AAA"/>
    <property type="match status" value="1"/>
</dbReference>